<evidence type="ECO:0000256" key="9">
    <source>
        <dbReference type="ARBA" id="ARBA00022801"/>
    </source>
</evidence>
<protein>
    <recommendedName>
        <fullName evidence="17">Phospholipase A1</fullName>
        <ecNumber evidence="17">3.1.1.32</ecNumber>
        <ecNumber evidence="17">3.1.1.4</ecNumber>
    </recommendedName>
    <alternativeName>
        <fullName evidence="17">Phosphatidylcholine 1-acylhydrolase</fullName>
    </alternativeName>
</protein>
<feature type="binding site" description="in dimeric form" evidence="16">
    <location>
        <position position="263"/>
    </location>
    <ligand>
        <name>Ca(2+)</name>
        <dbReference type="ChEBI" id="CHEBI:29108"/>
        <label>1</label>
    </ligand>
</feature>
<evidence type="ECO:0000313" key="18">
    <source>
        <dbReference type="EMBL" id="THJ35648.1"/>
    </source>
</evidence>
<comment type="caution">
    <text evidence="18">The sequence shown here is derived from an EMBL/GenBank/DDBJ whole genome shotgun (WGS) entry which is preliminary data.</text>
</comment>
<name>A0A4S5BZU5_9BURK</name>
<feature type="chain" id="PRO_5020980031" description="Phospholipase A1" evidence="17">
    <location>
        <begin position="28"/>
        <end position="392"/>
    </location>
</feature>
<gene>
    <name evidence="18" type="ORF">E8K88_03425</name>
</gene>
<evidence type="ECO:0000256" key="14">
    <source>
        <dbReference type="ARBA" id="ARBA00023237"/>
    </source>
</evidence>
<keyword evidence="7 16" id="KW-0479">Metal-binding</keyword>
<keyword evidence="19" id="KW-1185">Reference proteome</keyword>
<comment type="subunit">
    <text evidence="4 17">Homodimer; dimerization is reversible, and the dimeric form is the active one.</text>
</comment>
<dbReference type="GO" id="GO:0046872">
    <property type="term" value="F:metal ion binding"/>
    <property type="evidence" value="ECO:0007669"/>
    <property type="project" value="UniProtKB-KW"/>
</dbReference>
<feature type="active site" description="Nucleophile" evidence="15">
    <location>
        <position position="255"/>
    </location>
</feature>
<keyword evidence="8 17" id="KW-0732">Signal</keyword>
<evidence type="ECO:0000256" key="5">
    <source>
        <dbReference type="ARBA" id="ARBA00022452"/>
    </source>
</evidence>
<evidence type="ECO:0000256" key="3">
    <source>
        <dbReference type="ARBA" id="ARBA00010525"/>
    </source>
</evidence>
<dbReference type="PRINTS" id="PR01486">
    <property type="entry name" value="PHPHLIPASEA1"/>
</dbReference>
<accession>A0A4S5BZU5</accession>
<dbReference type="Pfam" id="PF02253">
    <property type="entry name" value="PLA1"/>
    <property type="match status" value="1"/>
</dbReference>
<dbReference type="OrthoDB" id="188433at2"/>
<comment type="function">
    <text evidence="17">Hydrolysis of phosphatidylcholine with phospholipase A2 (EC 3.1.1.4) and phospholipase A1 (EC 3.1.1.32) activities.</text>
</comment>
<dbReference type="InterPro" id="IPR036541">
    <property type="entry name" value="PLipase_A1_sf"/>
</dbReference>
<evidence type="ECO:0000256" key="2">
    <source>
        <dbReference type="ARBA" id="ARBA00001604"/>
    </source>
</evidence>
<evidence type="ECO:0000313" key="19">
    <source>
        <dbReference type="Proteomes" id="UP000306236"/>
    </source>
</evidence>
<evidence type="ECO:0000256" key="4">
    <source>
        <dbReference type="ARBA" id="ARBA00011702"/>
    </source>
</evidence>
<evidence type="ECO:0000256" key="12">
    <source>
        <dbReference type="ARBA" id="ARBA00023098"/>
    </source>
</evidence>
<feature type="signal peptide" evidence="17">
    <location>
        <begin position="1"/>
        <end position="27"/>
    </location>
</feature>
<keyword evidence="13" id="KW-0472">Membrane</keyword>
<evidence type="ECO:0000256" key="16">
    <source>
        <dbReference type="PIRSR" id="PIRSR603187-2"/>
    </source>
</evidence>
<keyword evidence="9 17" id="KW-0378">Hydrolase</keyword>
<dbReference type="GO" id="GO:0008970">
    <property type="term" value="F:phospholipase A1 activity"/>
    <property type="evidence" value="ECO:0007669"/>
    <property type="project" value="UniProtKB-EC"/>
</dbReference>
<keyword evidence="6" id="KW-0812">Transmembrane</keyword>
<evidence type="ECO:0000256" key="17">
    <source>
        <dbReference type="RuleBase" id="RU366027"/>
    </source>
</evidence>
<dbReference type="EC" id="3.1.1.32" evidence="17"/>
<comment type="similarity">
    <text evidence="3 17">Belongs to the phospholipase A1 family.</text>
</comment>
<reference evidence="18 19" key="1">
    <citation type="submission" date="2019-04" db="EMBL/GenBank/DDBJ databases">
        <title>Lampropedia sp YIM MLB12 draf genome.</title>
        <authorList>
            <person name="Wang Y.-X."/>
        </authorList>
    </citation>
    <scope>NUCLEOTIDE SEQUENCE [LARGE SCALE GENOMIC DNA]</scope>
    <source>
        <strain evidence="18 19">YIM MLB12</strain>
    </source>
</reference>
<evidence type="ECO:0000256" key="6">
    <source>
        <dbReference type="ARBA" id="ARBA00022692"/>
    </source>
</evidence>
<evidence type="ECO:0000256" key="13">
    <source>
        <dbReference type="ARBA" id="ARBA00023136"/>
    </source>
</evidence>
<dbReference type="AlphaFoldDB" id="A0A4S5BZU5"/>
<keyword evidence="12 17" id="KW-0443">Lipid metabolism</keyword>
<proteinExistence type="inferred from homology"/>
<keyword evidence="11 17" id="KW-0442">Lipid degradation</keyword>
<dbReference type="PANTHER" id="PTHR40457:SF1">
    <property type="entry name" value="PHOSPHOLIPASE A1"/>
    <property type="match status" value="1"/>
</dbReference>
<feature type="active site" description="Proton acceptor" evidence="15">
    <location>
        <position position="253"/>
    </location>
</feature>
<dbReference type="SUPFAM" id="SSF56931">
    <property type="entry name" value="Outer membrane phospholipase A (OMPLA)"/>
    <property type="match status" value="1"/>
</dbReference>
<evidence type="ECO:0000256" key="8">
    <source>
        <dbReference type="ARBA" id="ARBA00022729"/>
    </source>
</evidence>
<dbReference type="Proteomes" id="UP000306236">
    <property type="component" value="Unassembled WGS sequence"/>
</dbReference>
<dbReference type="EMBL" id="SSWX01000003">
    <property type="protein sequence ID" value="THJ35648.1"/>
    <property type="molecule type" value="Genomic_DNA"/>
</dbReference>
<dbReference type="GO" id="GO:0004623">
    <property type="term" value="F:phospholipase A2 activity"/>
    <property type="evidence" value="ECO:0007669"/>
    <property type="project" value="UniProtKB-EC"/>
</dbReference>
<comment type="catalytic activity">
    <reaction evidence="2 17">
        <text>a 1,2-diacyl-sn-glycero-3-phosphocholine + H2O = a 1-acyl-sn-glycero-3-phosphocholine + a fatty acid + H(+)</text>
        <dbReference type="Rhea" id="RHEA:15801"/>
        <dbReference type="ChEBI" id="CHEBI:15377"/>
        <dbReference type="ChEBI" id="CHEBI:15378"/>
        <dbReference type="ChEBI" id="CHEBI:28868"/>
        <dbReference type="ChEBI" id="CHEBI:57643"/>
        <dbReference type="ChEBI" id="CHEBI:58168"/>
        <dbReference type="EC" id="3.1.1.4"/>
    </reaction>
</comment>
<dbReference type="GO" id="GO:0009279">
    <property type="term" value="C:cell outer membrane"/>
    <property type="evidence" value="ECO:0007669"/>
    <property type="project" value="UniProtKB-SubCell"/>
</dbReference>
<evidence type="ECO:0000256" key="7">
    <source>
        <dbReference type="ARBA" id="ARBA00022723"/>
    </source>
</evidence>
<keyword evidence="5" id="KW-1134">Transmembrane beta strand</keyword>
<organism evidence="18 19">
    <name type="scientific">Lampropedia aestuarii</name>
    <dbReference type="NCBI Taxonomy" id="2562762"/>
    <lineage>
        <taxon>Bacteria</taxon>
        <taxon>Pseudomonadati</taxon>
        <taxon>Pseudomonadota</taxon>
        <taxon>Betaproteobacteria</taxon>
        <taxon>Burkholderiales</taxon>
        <taxon>Comamonadaceae</taxon>
        <taxon>Lampropedia</taxon>
    </lineage>
</organism>
<dbReference type="Gene3D" id="2.40.230.10">
    <property type="entry name" value="Phospholipase A1"/>
    <property type="match status" value="1"/>
</dbReference>
<comment type="catalytic activity">
    <reaction evidence="1 17">
        <text>a 1,2-diacyl-sn-glycero-3-phosphocholine + H2O = a 2-acyl-sn-glycero-3-phosphocholine + a fatty acid + H(+)</text>
        <dbReference type="Rhea" id="RHEA:18689"/>
        <dbReference type="ChEBI" id="CHEBI:15377"/>
        <dbReference type="ChEBI" id="CHEBI:15378"/>
        <dbReference type="ChEBI" id="CHEBI:28868"/>
        <dbReference type="ChEBI" id="CHEBI:57643"/>
        <dbReference type="ChEBI" id="CHEBI:57875"/>
        <dbReference type="EC" id="3.1.1.32"/>
    </reaction>
</comment>
<feature type="binding site" description="in dimeric form" evidence="16">
    <location>
        <position position="299"/>
    </location>
    <ligand>
        <name>Ca(2+)</name>
        <dbReference type="ChEBI" id="CHEBI:29108"/>
        <label>1</label>
    </ligand>
</feature>
<dbReference type="EC" id="3.1.1.4" evidence="17"/>
<dbReference type="GO" id="GO:0016042">
    <property type="term" value="P:lipid catabolic process"/>
    <property type="evidence" value="ECO:0007669"/>
    <property type="project" value="UniProtKB-KW"/>
</dbReference>
<dbReference type="InterPro" id="IPR003187">
    <property type="entry name" value="PLipase_A1"/>
</dbReference>
<evidence type="ECO:0000256" key="1">
    <source>
        <dbReference type="ARBA" id="ARBA00000111"/>
    </source>
</evidence>
<comment type="cofactor">
    <cofactor evidence="17">
        <name>Ca(2+)</name>
        <dbReference type="ChEBI" id="CHEBI:29108"/>
    </cofactor>
    <text evidence="17">Binds 1 Ca(2+) ion per monomer. In the dimeric form the Ca(2+) is bound by different amino acids with binding of each Ca(2+) shared with ligands coming from each monomer. The Ca(2+) ion may have a role in catalysis.</text>
</comment>
<feature type="binding site" description="in dimeric form" evidence="16">
    <location>
        <position position="216"/>
    </location>
    <ligand>
        <name>Ca(2+)</name>
        <dbReference type="ChEBI" id="CHEBI:29108"/>
        <label>1</label>
    </ligand>
</feature>
<keyword evidence="14 17" id="KW-0998">Cell outer membrane</keyword>
<evidence type="ECO:0000256" key="11">
    <source>
        <dbReference type="ARBA" id="ARBA00022963"/>
    </source>
</evidence>
<keyword evidence="10 16" id="KW-0106">Calcium</keyword>
<comment type="subcellular location">
    <subcellularLocation>
        <location evidence="17">Cell outer membrane</location>
        <topology evidence="17">Multi-pass membrane protein</topology>
    </subcellularLocation>
    <text evidence="17">One of the very few enzymes located there.</text>
</comment>
<sequence>MATTTSYTAWACLSVGVALCATTAAQAQAPITPNTSSLQSCAAVVSDNERLACFDALVSPPSPMTRSGNGAWYGTAPESTAVPPATAAQLTLPVAAAPADTDNGEGCRNHDYDTTSRMWELTSETDCGNFRFRGYRPMIFALSTSNRINRQPYSPGLDNGLAEYQDYQRPETRIQLSIRTKLASNIFTSDASNKRDSLWFGFTSNSYWQAFNGTLSRPFRNTDYQPELMYVYPLEWKLLGQAKLRYAGLGINHQSNGQSNPLSRSWNRYYMMLGLDVNPEVRLQARLWHRIKEDAAKDDNPNISDYIGRGEFTAAWDVNKTNTLVMTARSSLRSNSRGSTQLEWFHTLGEQLTGGKSNLRLYTSLFSGYGDSLIDYNFRRTVFSVGVSLLDF</sequence>
<dbReference type="RefSeq" id="WP_136405247.1">
    <property type="nucleotide sequence ID" value="NZ_JARXRQ010000001.1"/>
</dbReference>
<evidence type="ECO:0000256" key="10">
    <source>
        <dbReference type="ARBA" id="ARBA00022837"/>
    </source>
</evidence>
<dbReference type="PANTHER" id="PTHR40457">
    <property type="entry name" value="PHOSPHOLIPASE A1"/>
    <property type="match status" value="1"/>
</dbReference>
<evidence type="ECO:0000256" key="15">
    <source>
        <dbReference type="PIRSR" id="PIRSR603187-1"/>
    </source>
</evidence>